<protein>
    <submittedName>
        <fullName evidence="3">DNA alkylation repair protein</fullName>
    </submittedName>
</protein>
<evidence type="ECO:0000256" key="1">
    <source>
        <dbReference type="SAM" id="Coils"/>
    </source>
</evidence>
<dbReference type="AlphaFoldDB" id="A0A1W6WNZ4"/>
<sequence length="227" mass="26270">MLLEEVMQQLEEYGTEQNRKTYKNHGAKEPLFGVSFANLKLLKKKIKKDHDLAVELWETKNMDAMTLATYILDPKNITAEQLNSWVQDVDYYCLMDVFMTSICTSPIAIERMEEWTKSNDEWIGRAGWSLLANISIKNKALHDDFFSPYLEEIKENIHNEKNRKKEAMNSALIAIGIRNEDLERQAIEIAREIGKVEVDHGATSCKTPDAESYIKKARERAQKKKVK</sequence>
<dbReference type="GeneID" id="67467207"/>
<dbReference type="EMBL" id="CP021061">
    <property type="protein sequence ID" value="ARP58294.1"/>
    <property type="molecule type" value="Genomic_DNA"/>
</dbReference>
<accession>A0A1W6WNZ4</accession>
<dbReference type="Proteomes" id="UP000194143">
    <property type="component" value="Chromosome"/>
</dbReference>
<dbReference type="PANTHER" id="PTHR41291">
    <property type="entry name" value="DNA ALKYLATION REPAIR PROTEIN"/>
    <property type="match status" value="1"/>
</dbReference>
<feature type="compositionally biased region" description="Basic and acidic residues" evidence="2">
    <location>
        <begin position="208"/>
        <end position="220"/>
    </location>
</feature>
<dbReference type="PANTHER" id="PTHR41291:SF1">
    <property type="entry name" value="DNA ALKYLATION REPAIR PROTEIN"/>
    <property type="match status" value="1"/>
</dbReference>
<organism evidence="3 4">
    <name type="scientific">Bacillus thuringiensis</name>
    <dbReference type="NCBI Taxonomy" id="1428"/>
    <lineage>
        <taxon>Bacteria</taxon>
        <taxon>Bacillati</taxon>
        <taxon>Bacillota</taxon>
        <taxon>Bacilli</taxon>
        <taxon>Bacillales</taxon>
        <taxon>Bacillaceae</taxon>
        <taxon>Bacillus</taxon>
        <taxon>Bacillus cereus group</taxon>
    </lineage>
</organism>
<feature type="coiled-coil region" evidence="1">
    <location>
        <begin position="150"/>
        <end position="199"/>
    </location>
</feature>
<reference evidence="3 4" key="1">
    <citation type="submission" date="2017-04" db="EMBL/GenBank/DDBJ databases">
        <title>Complete Genome Sequence of Bacillus thuringiensis type Strain ATCC 10792.</title>
        <authorList>
            <person name="Oh D.-H."/>
            <person name="Park B.-J."/>
            <person name="Shuai W."/>
            <person name="Chelliah R."/>
        </authorList>
    </citation>
    <scope>NUCLEOTIDE SEQUENCE [LARGE SCALE GENOMIC DNA]</scope>
    <source>
        <strain evidence="3 4">ATCC 10792</strain>
    </source>
</reference>
<dbReference type="Pfam" id="PF08713">
    <property type="entry name" value="DNA_alkylation"/>
    <property type="match status" value="1"/>
</dbReference>
<keyword evidence="4" id="KW-1185">Reference proteome</keyword>
<evidence type="ECO:0000256" key="2">
    <source>
        <dbReference type="SAM" id="MobiDB-lite"/>
    </source>
</evidence>
<dbReference type="SUPFAM" id="SSF48371">
    <property type="entry name" value="ARM repeat"/>
    <property type="match status" value="1"/>
</dbReference>
<dbReference type="SMR" id="A0A1W6WNZ4"/>
<dbReference type="CDD" id="cd06561">
    <property type="entry name" value="AlkD_like"/>
    <property type="match status" value="1"/>
</dbReference>
<dbReference type="InterPro" id="IPR014825">
    <property type="entry name" value="DNA_alkylation"/>
</dbReference>
<feature type="region of interest" description="Disordered" evidence="2">
    <location>
        <begin position="207"/>
        <end position="227"/>
    </location>
</feature>
<gene>
    <name evidence="3" type="ORF">CAB88_14955</name>
</gene>
<keyword evidence="1" id="KW-0175">Coiled coil</keyword>
<name>A0A1W6WNZ4_BACTU</name>
<dbReference type="RefSeq" id="WP_000923451.1">
    <property type="nucleotide sequence ID" value="NZ_CP021061.1"/>
</dbReference>
<dbReference type="InterPro" id="IPR016024">
    <property type="entry name" value="ARM-type_fold"/>
</dbReference>
<dbReference type="Gene3D" id="1.25.10.90">
    <property type="match status" value="1"/>
</dbReference>
<evidence type="ECO:0000313" key="4">
    <source>
        <dbReference type="Proteomes" id="UP000194143"/>
    </source>
</evidence>
<proteinExistence type="predicted"/>
<evidence type="ECO:0000313" key="3">
    <source>
        <dbReference type="EMBL" id="ARP58294.1"/>
    </source>
</evidence>